<reference evidence="3 4" key="1">
    <citation type="submission" date="2017-09" db="EMBL/GenBank/DDBJ databases">
        <title>Metagenomic Analysis Reveals Denitrifying Candidatus Accumulibacter and Flanking Population as a Source of N2O.</title>
        <authorList>
            <person name="Gao H."/>
            <person name="Mao Y."/>
            <person name="Zhao X."/>
            <person name="Liu W.-T."/>
            <person name="Zhang T."/>
            <person name="Wells G."/>
        </authorList>
    </citation>
    <scope>NUCLEOTIDE SEQUENCE [LARGE SCALE GENOMIC DNA]</scope>
    <source>
        <strain evidence="3">CANDO_2_IC</strain>
    </source>
</reference>
<dbReference type="Pfam" id="PF23666">
    <property type="entry name" value="Rcc01698_C"/>
    <property type="match status" value="1"/>
</dbReference>
<dbReference type="Pfam" id="PF13550">
    <property type="entry name" value="Phage-tail_3"/>
    <property type="match status" value="1"/>
</dbReference>
<organism evidence="3 4">
    <name type="scientific">Candidatus Accumulibacter phosphatis</name>
    <dbReference type="NCBI Taxonomy" id="327160"/>
    <lineage>
        <taxon>Bacteria</taxon>
        <taxon>Pseudomonadati</taxon>
        <taxon>Pseudomonadota</taxon>
        <taxon>Betaproteobacteria</taxon>
        <taxon>Candidatus Accumulibacter</taxon>
    </lineage>
</organism>
<dbReference type="InterPro" id="IPR032876">
    <property type="entry name" value="J_dom"/>
</dbReference>
<protein>
    <submittedName>
        <fullName evidence="3">Uncharacterized protein</fullName>
    </submittedName>
</protein>
<evidence type="ECO:0000313" key="4">
    <source>
        <dbReference type="Proteomes" id="UP000342300"/>
    </source>
</evidence>
<name>A0A6A7RUU1_9PROT</name>
<proteinExistence type="predicted"/>
<dbReference type="Proteomes" id="UP000342300">
    <property type="component" value="Unassembled WGS sequence"/>
</dbReference>
<dbReference type="InterPro" id="IPR056490">
    <property type="entry name" value="Rcc01698_C"/>
</dbReference>
<dbReference type="AlphaFoldDB" id="A0A6A7RUU1"/>
<feature type="domain" description="Tip attachment protein J" evidence="1">
    <location>
        <begin position="157"/>
        <end position="320"/>
    </location>
</feature>
<gene>
    <name evidence="3" type="ORF">CRU78_12010</name>
</gene>
<dbReference type="EMBL" id="PDHS01000279">
    <property type="protein sequence ID" value="MQM31198.1"/>
    <property type="molecule type" value="Genomic_DNA"/>
</dbReference>
<feature type="domain" description="Rcc01698-like C-terminal" evidence="2">
    <location>
        <begin position="418"/>
        <end position="505"/>
    </location>
</feature>
<accession>A0A6A7RUU1</accession>
<sequence>MAAFDQSTRTAKVAVSTDSGVSWSPWVNLPPSLGSGGWRNPNWNGAESFLCEYGTSQWATSPDGVNWEAHTTTAGLPTHRPDSFQKGWNGSAWGSFSNEVGGAFLFTAATSGITPTDTSLGAIASADCLKSALLSSGDINVASLTQAVRGYRVGSIGEIRAALEPLQAAWPFDVVPHGYTIRFVVRGGASVVTIPAADLDARGEGDAPGVQITTSREMDSQLPRRVTVQHLDYDREYNAGTQYAERLNTAAINALVLDLPIVLTATETGGKAEVLLYLYWLERYDVAVTLPPTYNQLEPGDVVTLVTPEGNVSLRLTAIHYTSDGRIACQAKYASAAIYTPTAVGASPAVSGATTITPVGASVYVLMDVPMVSSAQSGPSFLVAMTGALAGWKGGVLMQSTDAGSTWASLQDFALPGASLGTCSNSIGVVEHRVIDSASLLNVTPTQGALYSVTQLAMLGRANHFAYGANGRWEIIAAQSGPLVSETSYVLQNLPRGRFGSKWAMWGCTRSAMRWCCSTPPMSQRPRRFPGRSACPICTAG</sequence>
<comment type="caution">
    <text evidence="3">The sequence shown here is derived from an EMBL/GenBank/DDBJ whole genome shotgun (WGS) entry which is preliminary data.</text>
</comment>
<evidence type="ECO:0000259" key="1">
    <source>
        <dbReference type="Pfam" id="PF13550"/>
    </source>
</evidence>
<evidence type="ECO:0000313" key="3">
    <source>
        <dbReference type="EMBL" id="MQM31198.1"/>
    </source>
</evidence>
<evidence type="ECO:0000259" key="2">
    <source>
        <dbReference type="Pfam" id="PF23666"/>
    </source>
</evidence>